<keyword evidence="1" id="KW-0472">Membrane</keyword>
<proteinExistence type="predicted"/>
<protein>
    <submittedName>
        <fullName evidence="2">Glycosyl transferase family protein</fullName>
    </submittedName>
</protein>
<gene>
    <name evidence="2" type="ORF">DI544_05165</name>
</gene>
<comment type="caution">
    <text evidence="2">The sequence shown here is derived from an EMBL/GenBank/DDBJ whole genome shotgun (WGS) entry which is preliminary data.</text>
</comment>
<keyword evidence="2" id="KW-0808">Transferase</keyword>
<evidence type="ECO:0000313" key="3">
    <source>
        <dbReference type="Proteomes" id="UP000249229"/>
    </source>
</evidence>
<accession>A0A2W5P8M1</accession>
<organism evidence="2 3">
    <name type="scientific">Sphingomonas taxi</name>
    <dbReference type="NCBI Taxonomy" id="1549858"/>
    <lineage>
        <taxon>Bacteria</taxon>
        <taxon>Pseudomonadati</taxon>
        <taxon>Pseudomonadota</taxon>
        <taxon>Alphaproteobacteria</taxon>
        <taxon>Sphingomonadales</taxon>
        <taxon>Sphingomonadaceae</taxon>
        <taxon>Sphingomonas</taxon>
    </lineage>
</organism>
<dbReference type="SUPFAM" id="SSF53448">
    <property type="entry name" value="Nucleotide-diphospho-sugar transferases"/>
    <property type="match status" value="1"/>
</dbReference>
<dbReference type="Proteomes" id="UP000249229">
    <property type="component" value="Unassembled WGS sequence"/>
</dbReference>
<keyword evidence="1" id="KW-0812">Transmembrane</keyword>
<reference evidence="2 3" key="1">
    <citation type="submission" date="2017-08" db="EMBL/GenBank/DDBJ databases">
        <title>Infants hospitalized years apart are colonized by the same room-sourced microbial strains.</title>
        <authorList>
            <person name="Brooks B."/>
            <person name="Olm M.R."/>
            <person name="Firek B.A."/>
            <person name="Baker R."/>
            <person name="Thomas B.C."/>
            <person name="Morowitz M.J."/>
            <person name="Banfield J.F."/>
        </authorList>
    </citation>
    <scope>NUCLEOTIDE SEQUENCE [LARGE SCALE GENOMIC DNA]</scope>
    <source>
        <strain evidence="2">S2_005_001_R1_22</strain>
    </source>
</reference>
<dbReference type="EMBL" id="QFQI01000002">
    <property type="protein sequence ID" value="PZQ62151.1"/>
    <property type="molecule type" value="Genomic_DNA"/>
</dbReference>
<feature type="transmembrane region" description="Helical" evidence="1">
    <location>
        <begin position="330"/>
        <end position="349"/>
    </location>
</feature>
<feature type="transmembrane region" description="Helical" evidence="1">
    <location>
        <begin position="12"/>
        <end position="34"/>
    </location>
</feature>
<dbReference type="InterPro" id="IPR029044">
    <property type="entry name" value="Nucleotide-diphossugar_trans"/>
</dbReference>
<evidence type="ECO:0000256" key="1">
    <source>
        <dbReference type="SAM" id="Phobius"/>
    </source>
</evidence>
<dbReference type="GO" id="GO:0016740">
    <property type="term" value="F:transferase activity"/>
    <property type="evidence" value="ECO:0007669"/>
    <property type="project" value="UniProtKB-KW"/>
</dbReference>
<dbReference type="Pfam" id="PF13641">
    <property type="entry name" value="Glyco_tranf_2_3"/>
    <property type="match status" value="1"/>
</dbReference>
<name>A0A2W5P8M1_9SPHN</name>
<keyword evidence="1" id="KW-1133">Transmembrane helix</keyword>
<sequence length="450" mass="48968">MLGWFDRAVAEVALFGAATILAGGIDDLLVDLLWWRVRRADPAHDALPPAPPLRLAVFVPAWDEHRVIGAMLAAALARYDHPDYRIYVGCYPNDPATGAAVAAIAARDARVRVVTGLHDGPTTKADCLNTLWRALLRADAQDGRVTAAVVLHDAEDVVHPLELRVFDDHLRDAALVQLPVVPLIEPRRRLVSGHYADEFAESHRRDLVVRSALGAALPLAGVGCAIRRDVLDRLGAGSDAPFEAQSLTEDYELGLRVAALGLPARFVRLRERAGGALIATRAYFPDTVDTAVRQKARWVTGIALAGWDRTGWGRTRRPAEYWMRMRDRRGLLAVLALLAAYAALVGWGVSSLGHALLATPAPPVGTGLRALLMLNAGLLCWRMAARAGHSAAEHGWREGLWSLPRAVVANYIAMLAARRALGRYMAGLLGEAPRWDKTAHRFPDVLPDAR</sequence>
<evidence type="ECO:0000313" key="2">
    <source>
        <dbReference type="EMBL" id="PZQ62151.1"/>
    </source>
</evidence>
<feature type="transmembrane region" description="Helical" evidence="1">
    <location>
        <begin position="361"/>
        <end position="381"/>
    </location>
</feature>
<dbReference type="Gene3D" id="3.90.550.10">
    <property type="entry name" value="Spore Coat Polysaccharide Biosynthesis Protein SpsA, Chain A"/>
    <property type="match status" value="1"/>
</dbReference>
<dbReference type="NCBIfam" id="NF011307">
    <property type="entry name" value="PRK14716.1-5"/>
    <property type="match status" value="1"/>
</dbReference>
<dbReference type="AlphaFoldDB" id="A0A2W5P8M1"/>